<gene>
    <name evidence="2" type="ORF">BN59_03476</name>
</gene>
<accession>A0A078L5F3</accession>
<proteinExistence type="predicted"/>
<dbReference type="SUPFAM" id="SSF52047">
    <property type="entry name" value="RNI-like"/>
    <property type="match status" value="1"/>
</dbReference>
<dbReference type="EMBL" id="CCSB01000004">
    <property type="protein sequence ID" value="CDZ79158.1"/>
    <property type="molecule type" value="Genomic_DNA"/>
</dbReference>
<dbReference type="PANTHER" id="PTHR45752:SF187">
    <property type="entry name" value="LEUCINE-RICH REPEAT AND IQ DOMAIN-CONTAINING PROTEIN 4"/>
    <property type="match status" value="1"/>
</dbReference>
<dbReference type="Pfam" id="PF00560">
    <property type="entry name" value="LRR_1"/>
    <property type="match status" value="1"/>
</dbReference>
<dbReference type="PANTHER" id="PTHR45752">
    <property type="entry name" value="LEUCINE-RICH REPEAT-CONTAINING"/>
    <property type="match status" value="1"/>
</dbReference>
<evidence type="ECO:0000313" key="2">
    <source>
        <dbReference type="EMBL" id="CDZ79158.1"/>
    </source>
</evidence>
<dbReference type="InterPro" id="IPR050715">
    <property type="entry name" value="LRR-SigEffector_domain"/>
</dbReference>
<evidence type="ECO:0000256" key="1">
    <source>
        <dbReference type="SAM" id="MobiDB-lite"/>
    </source>
</evidence>
<feature type="compositionally biased region" description="Acidic residues" evidence="1">
    <location>
        <begin position="343"/>
        <end position="360"/>
    </location>
</feature>
<dbReference type="Gene3D" id="3.80.10.10">
    <property type="entry name" value="Ribonuclease Inhibitor"/>
    <property type="match status" value="1"/>
</dbReference>
<dbReference type="InterPro" id="IPR032675">
    <property type="entry name" value="LRR_dom_sf"/>
</dbReference>
<keyword evidence="3" id="KW-1185">Reference proteome</keyword>
<evidence type="ECO:0000313" key="3">
    <source>
        <dbReference type="Proteomes" id="UP000044071"/>
    </source>
</evidence>
<dbReference type="RefSeq" id="WP_141650506.1">
    <property type="nucleotide sequence ID" value="NZ_CCVW01000004.1"/>
</dbReference>
<dbReference type="Proteomes" id="UP000044071">
    <property type="component" value="Unassembled WGS sequence"/>
</dbReference>
<organism evidence="2 3">
    <name type="scientific">Legionella massiliensis</name>
    <dbReference type="NCBI Taxonomy" id="1034943"/>
    <lineage>
        <taxon>Bacteria</taxon>
        <taxon>Pseudomonadati</taxon>
        <taxon>Pseudomonadota</taxon>
        <taxon>Gammaproteobacteria</taxon>
        <taxon>Legionellales</taxon>
        <taxon>Legionellaceae</taxon>
        <taxon>Legionella</taxon>
    </lineage>
</organism>
<sequence>MMYQLENVGTRSMESLLGEFANIPDNTDYLIITDYENSNKTLEELQLLAQRIPQFITDLDLASINFNSLILPHAEHLFKSLPPQIKKLIVNPEGLATETTAQFCSLLNALTETGLRSLLLEGSGITHRPQADQIQILNAVPKTITHLGLTRQEINSENFRRFAAALSQLTHLDSLDLSENSFDQLTPEEFLEFLRTIPRNIRTLSLSSNNLCHFIGYMDRICEALPPGLQTLDLTSNGFGSAPGLPNLTRLPALKTLDFQGHCLEFSTFSQISTFFAEQLSPTVDAVHLIGTVLNPQQFSLAAYEQSGLDKIRAVHLQMMQQYSYGQYMDTTFWQIPQTPPDGSDDGLDEEQVLDSDSEEYIPSTPTNN</sequence>
<dbReference type="InterPro" id="IPR001611">
    <property type="entry name" value="Leu-rich_rpt"/>
</dbReference>
<dbReference type="PROSITE" id="PS51450">
    <property type="entry name" value="LRR"/>
    <property type="match status" value="2"/>
</dbReference>
<dbReference type="eggNOG" id="COG5238">
    <property type="taxonomic scope" value="Bacteria"/>
</dbReference>
<dbReference type="AlphaFoldDB" id="A0A078L5F3"/>
<protein>
    <submittedName>
        <fullName evidence="2">Leucine Rich repeats (2 copies)</fullName>
    </submittedName>
</protein>
<name>A0A078L5F3_9GAMM</name>
<reference evidence="2 3" key="1">
    <citation type="submission" date="2014-06" db="EMBL/GenBank/DDBJ databases">
        <authorList>
            <person name="Urmite Genomes Urmite Genomes"/>
        </authorList>
    </citation>
    <scope>NUCLEOTIDE SEQUENCE [LARGE SCALE GENOMIC DNA]</scope>
</reference>
<feature type="region of interest" description="Disordered" evidence="1">
    <location>
        <begin position="337"/>
        <end position="369"/>
    </location>
</feature>